<protein>
    <submittedName>
        <fullName evidence="1">Uncharacterized protein</fullName>
    </submittedName>
</protein>
<accession>A0A367R7S9</accession>
<reference evidence="1" key="1">
    <citation type="submission" date="2016-04" db="EMBL/GenBank/DDBJ databases">
        <authorList>
            <person name="Tabuchi Yagui T.R."/>
        </authorList>
    </citation>
    <scope>NUCLEOTIDE SEQUENCE [LARGE SCALE GENOMIC DNA]</scope>
    <source>
        <strain evidence="1">NIES-26</strain>
    </source>
</reference>
<evidence type="ECO:0000313" key="2">
    <source>
        <dbReference type="Proteomes" id="UP000252107"/>
    </source>
</evidence>
<sequence>MPKKLVQEASSYYPCLHYLQRCGGRAKLSQLNFIRDVIQKLVDTNLAKVRNTGAGFYLELEKKS</sequence>
<keyword evidence="2" id="KW-1185">Reference proteome</keyword>
<proteinExistence type="predicted"/>
<comment type="caution">
    <text evidence="1">The sequence shown here is derived from an EMBL/GenBank/DDBJ whole genome shotgun (WGS) entry which is preliminary data.</text>
</comment>
<dbReference type="AlphaFoldDB" id="A0A367R7S9"/>
<dbReference type="EMBL" id="LXQD01000205">
    <property type="protein sequence ID" value="RCJ32455.1"/>
    <property type="molecule type" value="Genomic_DNA"/>
</dbReference>
<organism evidence="1 2">
    <name type="scientific">Nostoc minutum NIES-26</name>
    <dbReference type="NCBI Taxonomy" id="1844469"/>
    <lineage>
        <taxon>Bacteria</taxon>
        <taxon>Bacillati</taxon>
        <taxon>Cyanobacteriota</taxon>
        <taxon>Cyanophyceae</taxon>
        <taxon>Nostocales</taxon>
        <taxon>Nostocaceae</taxon>
        <taxon>Nostoc</taxon>
    </lineage>
</organism>
<evidence type="ECO:0000313" key="1">
    <source>
        <dbReference type="EMBL" id="RCJ32455.1"/>
    </source>
</evidence>
<gene>
    <name evidence="1" type="ORF">A6770_18750</name>
</gene>
<dbReference type="Proteomes" id="UP000252107">
    <property type="component" value="Unassembled WGS sequence"/>
</dbReference>
<name>A0A367R7S9_9NOSO</name>